<dbReference type="Pfam" id="PF01070">
    <property type="entry name" value="FMN_dh"/>
    <property type="match status" value="1"/>
</dbReference>
<dbReference type="SUPFAM" id="SSF51395">
    <property type="entry name" value="FMN-linked oxidoreductases"/>
    <property type="match status" value="1"/>
</dbReference>
<dbReference type="PANTHER" id="PTHR10578">
    <property type="entry name" value="S -2-HYDROXY-ACID OXIDASE-RELATED"/>
    <property type="match status" value="1"/>
</dbReference>
<feature type="active site" description="Proton acceptor" evidence="8">
    <location>
        <position position="274"/>
    </location>
</feature>
<dbReference type="AlphaFoldDB" id="A0A7R9Q8K9"/>
<evidence type="ECO:0000256" key="2">
    <source>
        <dbReference type="ARBA" id="ARBA00022630"/>
    </source>
</evidence>
<feature type="binding site" evidence="9">
    <location>
        <position position="131"/>
    </location>
    <ligand>
        <name>glyoxylate</name>
        <dbReference type="ChEBI" id="CHEBI:36655"/>
    </ligand>
</feature>
<feature type="binding site" evidence="9">
    <location>
        <begin position="79"/>
        <end position="81"/>
    </location>
    <ligand>
        <name>FMN</name>
        <dbReference type="ChEBI" id="CHEBI:58210"/>
    </ligand>
</feature>
<evidence type="ECO:0000256" key="8">
    <source>
        <dbReference type="PIRSR" id="PIRSR000138-1"/>
    </source>
</evidence>
<dbReference type="GO" id="GO:0010181">
    <property type="term" value="F:FMN binding"/>
    <property type="evidence" value="ECO:0007669"/>
    <property type="project" value="InterPro"/>
</dbReference>
<keyword evidence="12" id="KW-1185">Reference proteome</keyword>
<dbReference type="GO" id="GO:0009060">
    <property type="term" value="P:aerobic respiration"/>
    <property type="evidence" value="ECO:0007669"/>
    <property type="project" value="TreeGrafter"/>
</dbReference>
<dbReference type="PANTHER" id="PTHR10578:SF107">
    <property type="entry name" value="2-HYDROXYACID OXIDASE 1"/>
    <property type="match status" value="1"/>
</dbReference>
<feature type="binding site" evidence="9">
    <location>
        <position position="129"/>
    </location>
    <ligand>
        <name>FMN</name>
        <dbReference type="ChEBI" id="CHEBI:58210"/>
    </ligand>
</feature>
<evidence type="ECO:0000313" key="12">
    <source>
        <dbReference type="Proteomes" id="UP000728032"/>
    </source>
</evidence>
<dbReference type="InterPro" id="IPR037396">
    <property type="entry name" value="FMN_HAD"/>
</dbReference>
<feature type="binding site" evidence="9">
    <location>
        <position position="250"/>
    </location>
    <ligand>
        <name>FMN</name>
        <dbReference type="ChEBI" id="CHEBI:58210"/>
    </ligand>
</feature>
<dbReference type="OrthoDB" id="25826at2759"/>
<feature type="binding site" evidence="9">
    <location>
        <position position="26"/>
    </location>
    <ligand>
        <name>glyoxylate</name>
        <dbReference type="ChEBI" id="CHEBI:36655"/>
    </ligand>
</feature>
<comment type="cofactor">
    <cofactor evidence="1">
        <name>FMN</name>
        <dbReference type="ChEBI" id="CHEBI:58210"/>
    </cofactor>
</comment>
<organism evidence="11">
    <name type="scientific">Oppiella nova</name>
    <dbReference type="NCBI Taxonomy" id="334625"/>
    <lineage>
        <taxon>Eukaryota</taxon>
        <taxon>Metazoa</taxon>
        <taxon>Ecdysozoa</taxon>
        <taxon>Arthropoda</taxon>
        <taxon>Chelicerata</taxon>
        <taxon>Arachnida</taxon>
        <taxon>Acari</taxon>
        <taxon>Acariformes</taxon>
        <taxon>Sarcoptiformes</taxon>
        <taxon>Oribatida</taxon>
        <taxon>Brachypylina</taxon>
        <taxon>Oppioidea</taxon>
        <taxon>Oppiidae</taxon>
        <taxon>Oppiella</taxon>
    </lineage>
</organism>
<evidence type="ECO:0000313" key="11">
    <source>
        <dbReference type="EMBL" id="CAD7636404.1"/>
    </source>
</evidence>
<comment type="similarity">
    <text evidence="5">Belongs to the FMN-dependent alpha-hydroxy acid dehydrogenase family.</text>
</comment>
<dbReference type="Proteomes" id="UP000728032">
    <property type="component" value="Unassembled WGS sequence"/>
</dbReference>
<reference evidence="11" key="1">
    <citation type="submission" date="2020-11" db="EMBL/GenBank/DDBJ databases">
        <authorList>
            <person name="Tran Van P."/>
        </authorList>
    </citation>
    <scope>NUCLEOTIDE SEQUENCE</scope>
</reference>
<dbReference type="EMBL" id="CAJPVJ010000004">
    <property type="protein sequence ID" value="CAG2156899.1"/>
    <property type="molecule type" value="Genomic_DNA"/>
</dbReference>
<evidence type="ECO:0000256" key="9">
    <source>
        <dbReference type="PIRSR" id="PIRSR000138-2"/>
    </source>
</evidence>
<comment type="catalytic activity">
    <reaction evidence="7">
        <text>2-hydroxyoctanoate + O2 = 2-oxooctanoate + H2O2</text>
        <dbReference type="Rhea" id="RHEA:67940"/>
        <dbReference type="ChEBI" id="CHEBI:15379"/>
        <dbReference type="ChEBI" id="CHEBI:16240"/>
        <dbReference type="ChEBI" id="CHEBI:133514"/>
        <dbReference type="ChEBI" id="CHEBI:176689"/>
    </reaction>
    <physiologicalReaction direction="left-to-right" evidence="7">
        <dbReference type="Rhea" id="RHEA:67941"/>
    </physiologicalReaction>
</comment>
<feature type="binding site" evidence="9">
    <location>
        <begin position="303"/>
        <end position="307"/>
    </location>
    <ligand>
        <name>FMN</name>
        <dbReference type="ChEBI" id="CHEBI:58210"/>
    </ligand>
</feature>
<sequence>MPYKMINVEDYQKLAKSTLPKVIYDYLEGGADDEKGLHHNRQVFDQWRFKPQRLVDISERDISCQLFNRLWSAPFAIAPTGLNGSFWPKGDALLAKSAAKANIPFMLSTASNMSIEEVARSSDGEKWFQLYVVHQELAKQMVQRALDSGYTTLIVTLDVGVNGYRERDLRNQFGLPLKFSASLVLDGMLHPAWSLRFLANSKPQLANFVSSKTDSLDIQVAIMKRQMDASFNQESLKRIREIWPHQLLVKGIISAEDAQIAIQCGVDGVILSNHGGRQLDCSVSPMETLQEVSRCIQQPILIDSGFRRGSDIVKALCLGADMVCLGRPTLYGLASKGEVGVDEVIQLMKQDVDRTLAQIGCPSVKRLGMSYLQYNSDILKQVTEQKK</sequence>
<gene>
    <name evidence="11" type="ORF">ONB1V03_LOCUS164</name>
</gene>
<evidence type="ECO:0000256" key="3">
    <source>
        <dbReference type="ARBA" id="ARBA00022643"/>
    </source>
</evidence>
<proteinExistence type="inferred from homology"/>
<comment type="catalytic activity">
    <reaction evidence="6">
        <text>a (2S)-2-hydroxycarboxylate + O2 = a 2-oxocarboxylate + H2O2</text>
        <dbReference type="Rhea" id="RHEA:16789"/>
        <dbReference type="ChEBI" id="CHEBI:15379"/>
        <dbReference type="ChEBI" id="CHEBI:16240"/>
        <dbReference type="ChEBI" id="CHEBI:35179"/>
        <dbReference type="ChEBI" id="CHEBI:58123"/>
        <dbReference type="EC" id="1.1.3.15"/>
    </reaction>
    <physiologicalReaction direction="left-to-right" evidence="6">
        <dbReference type="Rhea" id="RHEA:16790"/>
    </physiologicalReaction>
</comment>
<dbReference type="GO" id="GO:0005886">
    <property type="term" value="C:plasma membrane"/>
    <property type="evidence" value="ECO:0007669"/>
    <property type="project" value="TreeGrafter"/>
</dbReference>
<dbReference type="PROSITE" id="PS51349">
    <property type="entry name" value="FMN_HYDROXY_ACID_DH_2"/>
    <property type="match status" value="1"/>
</dbReference>
<evidence type="ECO:0000259" key="10">
    <source>
        <dbReference type="PROSITE" id="PS51349"/>
    </source>
</evidence>
<feature type="binding site" evidence="9">
    <location>
        <position position="274"/>
    </location>
    <ligand>
        <name>glyoxylate</name>
        <dbReference type="ChEBI" id="CHEBI:36655"/>
    </ligand>
</feature>
<dbReference type="GO" id="GO:0005777">
    <property type="term" value="C:peroxisome"/>
    <property type="evidence" value="ECO:0007669"/>
    <property type="project" value="UniProtKB-ARBA"/>
</dbReference>
<feature type="binding site" evidence="9">
    <location>
        <position position="156"/>
    </location>
    <ligand>
        <name>FMN</name>
        <dbReference type="ChEBI" id="CHEBI:58210"/>
    </ligand>
</feature>
<name>A0A7R9Q8K9_9ACAR</name>
<dbReference type="InterPro" id="IPR000262">
    <property type="entry name" value="FMN-dep_DH"/>
</dbReference>
<dbReference type="Gene3D" id="3.20.20.70">
    <property type="entry name" value="Aldolase class I"/>
    <property type="match status" value="1"/>
</dbReference>
<evidence type="ECO:0000256" key="7">
    <source>
        <dbReference type="ARBA" id="ARBA00029327"/>
    </source>
</evidence>
<feature type="binding site" evidence="9">
    <location>
        <position position="277"/>
    </location>
    <ligand>
        <name>glyoxylate</name>
        <dbReference type="ChEBI" id="CHEBI:36655"/>
    </ligand>
</feature>
<dbReference type="InterPro" id="IPR012133">
    <property type="entry name" value="Alpha-hydoxy_acid_DH_FMN"/>
</dbReference>
<dbReference type="GO" id="GO:0003973">
    <property type="term" value="F:(S)-2-hydroxy-acid oxidase activity"/>
    <property type="evidence" value="ECO:0007669"/>
    <property type="project" value="UniProtKB-EC"/>
</dbReference>
<evidence type="ECO:0000256" key="4">
    <source>
        <dbReference type="ARBA" id="ARBA00023002"/>
    </source>
</evidence>
<keyword evidence="4" id="KW-0560">Oxidoreductase</keyword>
<evidence type="ECO:0000256" key="5">
    <source>
        <dbReference type="ARBA" id="ARBA00024042"/>
    </source>
</evidence>
<keyword evidence="3 9" id="KW-0288">FMN</keyword>
<accession>A0A7R9Q8K9</accession>
<feature type="binding site" evidence="9">
    <location>
        <position position="272"/>
    </location>
    <ligand>
        <name>FMN</name>
        <dbReference type="ChEBI" id="CHEBI:58210"/>
    </ligand>
</feature>
<evidence type="ECO:0000256" key="6">
    <source>
        <dbReference type="ARBA" id="ARBA00029325"/>
    </source>
</evidence>
<evidence type="ECO:0000256" key="1">
    <source>
        <dbReference type="ARBA" id="ARBA00001917"/>
    </source>
</evidence>
<protein>
    <recommendedName>
        <fullName evidence="10">FMN hydroxy acid dehydrogenase domain-containing protein</fullName>
    </recommendedName>
</protein>
<feature type="domain" description="FMN hydroxy acid dehydrogenase" evidence="10">
    <location>
        <begin position="1"/>
        <end position="377"/>
    </location>
</feature>
<feature type="binding site" evidence="9">
    <location>
        <position position="108"/>
    </location>
    <ligand>
        <name>FMN</name>
        <dbReference type="ChEBI" id="CHEBI:58210"/>
    </ligand>
</feature>
<dbReference type="EMBL" id="OC914829">
    <property type="protein sequence ID" value="CAD7636404.1"/>
    <property type="molecule type" value="Genomic_DNA"/>
</dbReference>
<dbReference type="FunFam" id="3.20.20.70:FF:000029">
    <property type="entry name" value="L-lactate dehydrogenase"/>
    <property type="match status" value="1"/>
</dbReference>
<keyword evidence="2 9" id="KW-0285">Flavoprotein</keyword>
<dbReference type="InterPro" id="IPR013785">
    <property type="entry name" value="Aldolase_TIM"/>
</dbReference>
<dbReference type="PROSITE" id="PS00557">
    <property type="entry name" value="FMN_HYDROXY_ACID_DH_1"/>
    <property type="match status" value="1"/>
</dbReference>
<feature type="binding site" evidence="9">
    <location>
        <begin position="326"/>
        <end position="327"/>
    </location>
    <ligand>
        <name>FMN</name>
        <dbReference type="ChEBI" id="CHEBI:58210"/>
    </ligand>
</feature>
<feature type="binding site" evidence="9">
    <location>
        <position position="165"/>
    </location>
    <ligand>
        <name>glyoxylate</name>
        <dbReference type="ChEBI" id="CHEBI:36655"/>
    </ligand>
</feature>
<dbReference type="InterPro" id="IPR008259">
    <property type="entry name" value="FMN_hydac_DH_AS"/>
</dbReference>
<dbReference type="PIRSF" id="PIRSF000138">
    <property type="entry name" value="Al-hdrx_acd_dh"/>
    <property type="match status" value="1"/>
</dbReference>
<dbReference type="GO" id="GO:0004459">
    <property type="term" value="F:L-lactate dehydrogenase (NAD+) activity"/>
    <property type="evidence" value="ECO:0007669"/>
    <property type="project" value="TreeGrafter"/>
</dbReference>